<dbReference type="OrthoDB" id="8218752at2"/>
<comment type="caution">
    <text evidence="3">The sequence shown here is derived from an EMBL/GenBank/DDBJ whole genome shotgun (WGS) entry which is preliminary data.</text>
</comment>
<feature type="domain" description="Cupin type-1" evidence="2">
    <location>
        <begin position="74"/>
        <end position="140"/>
    </location>
</feature>
<dbReference type="SUPFAM" id="SSF51182">
    <property type="entry name" value="RmlC-like cupins"/>
    <property type="match status" value="1"/>
</dbReference>
<dbReference type="Proteomes" id="UP000244013">
    <property type="component" value="Unassembled WGS sequence"/>
</dbReference>
<evidence type="ECO:0000256" key="1">
    <source>
        <dbReference type="SAM" id="SignalP"/>
    </source>
</evidence>
<dbReference type="GeneID" id="91005681"/>
<organism evidence="3 4">
    <name type="scientific">Sphingomonas faeni</name>
    <dbReference type="NCBI Taxonomy" id="185950"/>
    <lineage>
        <taxon>Bacteria</taxon>
        <taxon>Pseudomonadati</taxon>
        <taxon>Pseudomonadota</taxon>
        <taxon>Alphaproteobacteria</taxon>
        <taxon>Sphingomonadales</taxon>
        <taxon>Sphingomonadaceae</taxon>
        <taxon>Sphingomonas</taxon>
    </lineage>
</organism>
<dbReference type="RefSeq" id="WP_107953951.1">
    <property type="nucleotide sequence ID" value="NZ_QAYE01000003.1"/>
</dbReference>
<reference evidence="3 4" key="1">
    <citation type="submission" date="2018-04" db="EMBL/GenBank/DDBJ databases">
        <title>Genomic Encyclopedia of Type Strains, Phase III (KMG-III): the genomes of soil and plant-associated and newly described type strains.</title>
        <authorList>
            <person name="Whitman W."/>
        </authorList>
    </citation>
    <scope>NUCLEOTIDE SEQUENCE [LARGE SCALE GENOMIC DNA]</scope>
    <source>
        <strain evidence="3 4">MA-olki</strain>
    </source>
</reference>
<dbReference type="AlphaFoldDB" id="A0A2T5U830"/>
<dbReference type="Pfam" id="PF00190">
    <property type="entry name" value="Cupin_1"/>
    <property type="match status" value="1"/>
</dbReference>
<evidence type="ECO:0000313" key="3">
    <source>
        <dbReference type="EMBL" id="PTW47618.1"/>
    </source>
</evidence>
<dbReference type="InterPro" id="IPR011051">
    <property type="entry name" value="RmlC_Cupin_sf"/>
</dbReference>
<feature type="signal peptide" evidence="1">
    <location>
        <begin position="1"/>
        <end position="21"/>
    </location>
</feature>
<evidence type="ECO:0000259" key="2">
    <source>
        <dbReference type="Pfam" id="PF00190"/>
    </source>
</evidence>
<keyword evidence="1" id="KW-0732">Signal</keyword>
<feature type="chain" id="PRO_5015649328" evidence="1">
    <location>
        <begin position="22"/>
        <end position="163"/>
    </location>
</feature>
<dbReference type="Gene3D" id="2.60.120.10">
    <property type="entry name" value="Jelly Rolls"/>
    <property type="match status" value="1"/>
</dbReference>
<proteinExistence type="predicted"/>
<accession>A0A2T5U830</accession>
<gene>
    <name evidence="3" type="ORF">C8J25_103338</name>
</gene>
<dbReference type="InterPro" id="IPR014710">
    <property type="entry name" value="RmlC-like_jellyroll"/>
</dbReference>
<dbReference type="InterPro" id="IPR006045">
    <property type="entry name" value="Cupin_1"/>
</dbReference>
<name>A0A2T5U830_9SPHN</name>
<dbReference type="EMBL" id="QAYE01000003">
    <property type="protein sequence ID" value="PTW47618.1"/>
    <property type="molecule type" value="Genomic_DNA"/>
</dbReference>
<evidence type="ECO:0000313" key="4">
    <source>
        <dbReference type="Proteomes" id="UP000244013"/>
    </source>
</evidence>
<protein>
    <submittedName>
        <fullName evidence="3">Putative cupin superfamily protein</fullName>
    </submittedName>
</protein>
<sequence length="163" mass="16840">MRPLLAVVLAIGATSSLPAQTASDPTSFAGSADVRARIVALEKTMKPGQGFAMAPLVQADGTSASLEYWKAPGKPAVHPDEAEYATVMAGSGTLVSGGTLVAPKLRFPGLVEGDRIEGGTTRKLAVGDVFLIPAGTPHWFGIDGKLVMLGTKIRTSGQRKPSQ</sequence>